<keyword evidence="3" id="KW-1185">Reference proteome</keyword>
<evidence type="ECO:0000313" key="3">
    <source>
        <dbReference type="Proteomes" id="UP000623958"/>
    </source>
</evidence>
<evidence type="ECO:0000256" key="1">
    <source>
        <dbReference type="SAM" id="MobiDB-lite"/>
    </source>
</evidence>
<organism evidence="2 3">
    <name type="scientific">Xanthomonas boreopolis</name>
    <dbReference type="NCBI Taxonomy" id="86183"/>
    <lineage>
        <taxon>Bacteria</taxon>
        <taxon>Pseudomonadati</taxon>
        <taxon>Pseudomonadota</taxon>
        <taxon>Gammaproteobacteria</taxon>
        <taxon>Lysobacterales</taxon>
        <taxon>Lysobacteraceae</taxon>
        <taxon>Xanthomonas</taxon>
    </lineage>
</organism>
<feature type="region of interest" description="Disordered" evidence="1">
    <location>
        <begin position="1"/>
        <end position="20"/>
    </location>
</feature>
<name>A0A919F8J0_9XANT</name>
<sequence>MKDAAQLPIMRTGGSGTSSLGSDMTDLVLRDIDPMLVDRIRRISVARGWTQYQTVVNLLEQGLFASEQEVHGGLRHPEVDALAEAIAALKALPAGSDF</sequence>
<dbReference type="EMBL" id="BNBA01000016">
    <property type="protein sequence ID" value="GHH55028.1"/>
    <property type="molecule type" value="Genomic_DNA"/>
</dbReference>
<reference evidence="2" key="2">
    <citation type="submission" date="2020-09" db="EMBL/GenBank/DDBJ databases">
        <authorList>
            <person name="Sun Q."/>
            <person name="Ohkuma M."/>
        </authorList>
    </citation>
    <scope>NUCLEOTIDE SEQUENCE</scope>
    <source>
        <strain evidence="2">JCM 13306</strain>
    </source>
</reference>
<dbReference type="Proteomes" id="UP000623958">
    <property type="component" value="Unassembled WGS sequence"/>
</dbReference>
<dbReference type="AlphaFoldDB" id="A0A919F8J0"/>
<accession>A0A919F8J0</accession>
<reference evidence="2" key="1">
    <citation type="journal article" date="2014" name="Int. J. Syst. Evol. Microbiol.">
        <title>Complete genome sequence of Corynebacterium casei LMG S-19264T (=DSM 44701T), isolated from a smear-ripened cheese.</title>
        <authorList>
            <consortium name="US DOE Joint Genome Institute (JGI-PGF)"/>
            <person name="Walter F."/>
            <person name="Albersmeier A."/>
            <person name="Kalinowski J."/>
            <person name="Ruckert C."/>
        </authorList>
    </citation>
    <scope>NUCLEOTIDE SEQUENCE</scope>
    <source>
        <strain evidence="2">JCM 13306</strain>
    </source>
</reference>
<proteinExistence type="predicted"/>
<gene>
    <name evidence="2" type="ORF">GCM10009090_22760</name>
</gene>
<comment type="caution">
    <text evidence="2">The sequence shown here is derived from an EMBL/GenBank/DDBJ whole genome shotgun (WGS) entry which is preliminary data.</text>
</comment>
<protein>
    <submittedName>
        <fullName evidence="2">Uncharacterized protein</fullName>
    </submittedName>
</protein>
<evidence type="ECO:0000313" key="2">
    <source>
        <dbReference type="EMBL" id="GHH55028.1"/>
    </source>
</evidence>